<evidence type="ECO:0000256" key="1">
    <source>
        <dbReference type="SAM" id="MobiDB-lite"/>
    </source>
</evidence>
<dbReference type="Proteomes" id="UP001479436">
    <property type="component" value="Unassembled WGS sequence"/>
</dbReference>
<name>A0ABR2WIJ6_9FUNG</name>
<protein>
    <submittedName>
        <fullName evidence="2">Uncharacterized protein</fullName>
    </submittedName>
</protein>
<feature type="compositionally biased region" description="Polar residues" evidence="1">
    <location>
        <begin position="387"/>
        <end position="397"/>
    </location>
</feature>
<accession>A0ABR2WIJ6</accession>
<proteinExistence type="predicted"/>
<comment type="caution">
    <text evidence="2">The sequence shown here is derived from an EMBL/GenBank/DDBJ whole genome shotgun (WGS) entry which is preliminary data.</text>
</comment>
<evidence type="ECO:0000313" key="2">
    <source>
        <dbReference type="EMBL" id="KAK9761327.1"/>
    </source>
</evidence>
<feature type="region of interest" description="Disordered" evidence="1">
    <location>
        <begin position="372"/>
        <end position="427"/>
    </location>
</feature>
<feature type="region of interest" description="Disordered" evidence="1">
    <location>
        <begin position="203"/>
        <end position="267"/>
    </location>
</feature>
<sequence length="427" mass="48176">MTSPVLHIPKDIFIRLHSCFGQGPNQGILYGVREECFGKGLINFQGQTVLGWFSNPDAETLSTFSFTQVADAYFETFQSAILKVISANSLHLTSDVEADNFSNRIMTDCFRFFQDLVGLVIYRSTDIRSKKKASHAEPESCKIITRGFYSHVVAQDIRSAISEMNKRVRPDQLEEAILREFKLVRDKTKTECILDSNINVSDTRLAESPPTNQSNNGRIDDSLDWSPTPLTQGHHPHEKELLAKRASNESANTQTPKKRKTGSVPLNSVHVIPGQGSEFISQSMNADSLHYSTEFDEMAFGMDSICQNSAERLEQLRSRKAMIEGFIDNTSDLVDSYEYSCREYEMLLHCLQVLSEPMDVLKRQLEGIEPRSLASDTNNLTDEEDVSSTTSRDQSSNLEHDPESTDTEPERHLMVRLTTESIGKEKE</sequence>
<feature type="compositionally biased region" description="Basic and acidic residues" evidence="1">
    <location>
        <begin position="235"/>
        <end position="247"/>
    </location>
</feature>
<keyword evidence="3" id="KW-1185">Reference proteome</keyword>
<feature type="compositionally biased region" description="Basic and acidic residues" evidence="1">
    <location>
        <begin position="398"/>
        <end position="413"/>
    </location>
</feature>
<organism evidence="2 3">
    <name type="scientific">Basidiobolus ranarum</name>
    <dbReference type="NCBI Taxonomy" id="34480"/>
    <lineage>
        <taxon>Eukaryota</taxon>
        <taxon>Fungi</taxon>
        <taxon>Fungi incertae sedis</taxon>
        <taxon>Zoopagomycota</taxon>
        <taxon>Entomophthoromycotina</taxon>
        <taxon>Basidiobolomycetes</taxon>
        <taxon>Basidiobolales</taxon>
        <taxon>Basidiobolaceae</taxon>
        <taxon>Basidiobolus</taxon>
    </lineage>
</organism>
<dbReference type="EMBL" id="JASJQH010001437">
    <property type="protein sequence ID" value="KAK9761327.1"/>
    <property type="molecule type" value="Genomic_DNA"/>
</dbReference>
<reference evidence="2 3" key="1">
    <citation type="submission" date="2023-04" db="EMBL/GenBank/DDBJ databases">
        <title>Genome of Basidiobolus ranarum AG-B5.</title>
        <authorList>
            <person name="Stajich J.E."/>
            <person name="Carter-House D."/>
            <person name="Gryganskyi A."/>
        </authorList>
    </citation>
    <scope>NUCLEOTIDE SEQUENCE [LARGE SCALE GENOMIC DNA]</scope>
    <source>
        <strain evidence="2 3">AG-B5</strain>
    </source>
</reference>
<evidence type="ECO:0000313" key="3">
    <source>
        <dbReference type="Proteomes" id="UP001479436"/>
    </source>
</evidence>
<gene>
    <name evidence="2" type="ORF">K7432_013849</name>
</gene>